<proteinExistence type="predicted"/>
<sequence length="313" mass="36878">MSLRYSFFAVVPDGIIEIPQGSNLSWLTLFYALPRELVEKYPPALSLPRNIYELLDDPDSMEIVKNDMFLLLVWDCYAWSAWQFFQVPSKDGTYKDIPGDWKNYSGDFPLWRLSYEIIKHFRKKFETEMDWSFQRLFLMDRDDEHPWLTYQQFSNLIGNLTDMIVAEENWQPMIDEFWKNRNPDDYSGSSVHKRDFNRSWYHDRNHRHLSIEEIAETGAMIDGEMLFDIPNPSAEFETKVLQKIGIEQFERKLTEQDKQILRMRMDGSSLKDIAAAVGFRTPSAVSKHIEKIAGAYEDYVSGEYGSFLDKHAK</sequence>
<comment type="caution">
    <text evidence="1">The sequence shown here is derived from an EMBL/GenBank/DDBJ whole genome shotgun (WGS) entry which is preliminary data.</text>
</comment>
<dbReference type="RefSeq" id="WP_249311463.1">
    <property type="nucleotide sequence ID" value="NZ_JACRSU010000001.1"/>
</dbReference>
<dbReference type="AlphaFoldDB" id="A0A926HZ07"/>
<accession>A0A926HZ07</accession>
<organism evidence="1 2">
    <name type="scientific">Congzhengia minquanensis</name>
    <dbReference type="NCBI Taxonomy" id="2763657"/>
    <lineage>
        <taxon>Bacteria</taxon>
        <taxon>Bacillati</taxon>
        <taxon>Bacillota</taxon>
        <taxon>Clostridia</taxon>
        <taxon>Eubacteriales</taxon>
        <taxon>Oscillospiraceae</taxon>
        <taxon>Congzhengia</taxon>
    </lineage>
</organism>
<evidence type="ECO:0000313" key="2">
    <source>
        <dbReference type="Proteomes" id="UP000611762"/>
    </source>
</evidence>
<protein>
    <submittedName>
        <fullName evidence="1">Uncharacterized protein</fullName>
    </submittedName>
</protein>
<dbReference type="Proteomes" id="UP000611762">
    <property type="component" value="Unassembled WGS sequence"/>
</dbReference>
<dbReference type="EMBL" id="JACRSU010000001">
    <property type="protein sequence ID" value="MBC8540351.1"/>
    <property type="molecule type" value="Genomic_DNA"/>
</dbReference>
<name>A0A926HZ07_9FIRM</name>
<reference evidence="1" key="1">
    <citation type="submission" date="2020-08" db="EMBL/GenBank/DDBJ databases">
        <title>Genome public.</title>
        <authorList>
            <person name="Liu C."/>
            <person name="Sun Q."/>
        </authorList>
    </citation>
    <scope>NUCLEOTIDE SEQUENCE</scope>
    <source>
        <strain evidence="1">H8</strain>
    </source>
</reference>
<gene>
    <name evidence="1" type="ORF">H8698_05115</name>
</gene>
<keyword evidence="2" id="KW-1185">Reference proteome</keyword>
<evidence type="ECO:0000313" key="1">
    <source>
        <dbReference type="EMBL" id="MBC8540351.1"/>
    </source>
</evidence>